<keyword evidence="1" id="KW-0472">Membrane</keyword>
<evidence type="ECO:0000313" key="3">
    <source>
        <dbReference type="Proteomes" id="UP000230859"/>
    </source>
</evidence>
<keyword evidence="1" id="KW-0812">Transmembrane</keyword>
<dbReference type="Proteomes" id="UP000230859">
    <property type="component" value="Unassembled WGS sequence"/>
</dbReference>
<evidence type="ECO:0008006" key="4">
    <source>
        <dbReference type="Google" id="ProtNLM"/>
    </source>
</evidence>
<dbReference type="EMBL" id="PCVY01000053">
    <property type="protein sequence ID" value="PIQ86030.1"/>
    <property type="molecule type" value="Genomic_DNA"/>
</dbReference>
<sequence length="611" mass="66874">MKTLIQKPENHQNEKGSALIIAYVISTVVFILGGSLVLNSIWNYRYVQREKDDMTAYYVAEGGFNYAKQTIFQAFQTATGGTTLSFSWFSDWCSVRTDTNNNGVLDENDACTVPDSKNLPTLERLQIDGAIPNAIFSVQILDTDTSNLEYADVKIKVCSKVGGNTNLDPCVDTDPNARARRSMTGEMRFNLGQSPVFDYGYFINNFGYWWGGPLNANTDMRANGDFELNYQPNVNGDVYAAPNDELGAPGEINCNRNPCTNYDSLEAYLDDLNTPLEARPGSPSALGGEEGQYEVDGGYSGEPIFQEDPEPISMPYLGNISFYQSYASAKNGTLSFNDAWTGEPEVVNANYDGVLVLIGTDADPIQINGPVVSTGDVIIKGKVTGQGTIYSGRNVHIIGDIEYVDGPGWSKPDTDPEGTAATNSTKNFLGLAAKGNVVVGDYTDNTHRSWMTSLLSPNGSYSITHKYTIDASDSSLGYNNCTGGCIPNGGNPDALWFDGDYTAEDGYVREDDSPRRFYESTLVDADFDLLSPTNAIDRIDAVAYTNHVYAGLMFDSAPAINGGFVSRDDGMVVYSGFTLNYDIRVKSNPYDFYLPRTILFPDTLVWDEPVF</sequence>
<gene>
    <name evidence="2" type="ORF">COV74_06250</name>
</gene>
<feature type="transmembrane region" description="Helical" evidence="1">
    <location>
        <begin position="20"/>
        <end position="42"/>
    </location>
</feature>
<protein>
    <recommendedName>
        <fullName evidence="4">Type 4 fimbrial biogenesis protein PilX N-terminal domain-containing protein</fullName>
    </recommendedName>
</protein>
<organism evidence="2 3">
    <name type="scientific">Candidatus Abzuiibacterium crystallinum</name>
    <dbReference type="NCBI Taxonomy" id="1974748"/>
    <lineage>
        <taxon>Bacteria</taxon>
        <taxon>Pseudomonadati</taxon>
        <taxon>Candidatus Omnitrophota</taxon>
        <taxon>Candidatus Abzuiibacterium</taxon>
    </lineage>
</organism>
<name>A0A2H0LNL9_9BACT</name>
<comment type="caution">
    <text evidence="2">The sequence shown here is derived from an EMBL/GenBank/DDBJ whole genome shotgun (WGS) entry which is preliminary data.</text>
</comment>
<evidence type="ECO:0000256" key="1">
    <source>
        <dbReference type="SAM" id="Phobius"/>
    </source>
</evidence>
<evidence type="ECO:0000313" key="2">
    <source>
        <dbReference type="EMBL" id="PIQ86030.1"/>
    </source>
</evidence>
<accession>A0A2H0LNL9</accession>
<proteinExistence type="predicted"/>
<keyword evidence="1" id="KW-1133">Transmembrane helix</keyword>
<dbReference type="AlphaFoldDB" id="A0A2H0LNL9"/>
<reference evidence="2 3" key="1">
    <citation type="submission" date="2017-09" db="EMBL/GenBank/DDBJ databases">
        <title>Depth-based differentiation of microbial function through sediment-hosted aquifers and enrichment of novel symbionts in the deep terrestrial subsurface.</title>
        <authorList>
            <person name="Probst A.J."/>
            <person name="Ladd B."/>
            <person name="Jarett J.K."/>
            <person name="Geller-Mcgrath D.E."/>
            <person name="Sieber C.M."/>
            <person name="Emerson J.B."/>
            <person name="Anantharaman K."/>
            <person name="Thomas B.C."/>
            <person name="Malmstrom R."/>
            <person name="Stieglmeier M."/>
            <person name="Klingl A."/>
            <person name="Woyke T."/>
            <person name="Ryan C.M."/>
            <person name="Banfield J.F."/>
        </authorList>
    </citation>
    <scope>NUCLEOTIDE SEQUENCE [LARGE SCALE GENOMIC DNA]</scope>
    <source>
        <strain evidence="2">CG11_big_fil_rev_8_21_14_0_20_45_26</strain>
    </source>
</reference>